<evidence type="ECO:0000313" key="2">
    <source>
        <dbReference type="EMBL" id="KAK8592866.1"/>
    </source>
</evidence>
<comment type="caution">
    <text evidence="2">The sequence shown here is derived from an EMBL/GenBank/DDBJ whole genome shotgun (WGS) entry which is preliminary data.</text>
</comment>
<dbReference type="Proteomes" id="UP001472677">
    <property type="component" value="Unassembled WGS sequence"/>
</dbReference>
<proteinExistence type="predicted"/>
<accession>A0ABR2G1D7</accession>
<sequence length="74" mass="7873">MALLYREWLTRAWLGKGSGRARRDGEGHDVTVEADAKAAMRASGNGRASKDGEGHDVTVEADAKVAMRAGGKFV</sequence>
<organism evidence="2 3">
    <name type="scientific">Hibiscus sabdariffa</name>
    <name type="common">roselle</name>
    <dbReference type="NCBI Taxonomy" id="183260"/>
    <lineage>
        <taxon>Eukaryota</taxon>
        <taxon>Viridiplantae</taxon>
        <taxon>Streptophyta</taxon>
        <taxon>Embryophyta</taxon>
        <taxon>Tracheophyta</taxon>
        <taxon>Spermatophyta</taxon>
        <taxon>Magnoliopsida</taxon>
        <taxon>eudicotyledons</taxon>
        <taxon>Gunneridae</taxon>
        <taxon>Pentapetalae</taxon>
        <taxon>rosids</taxon>
        <taxon>malvids</taxon>
        <taxon>Malvales</taxon>
        <taxon>Malvaceae</taxon>
        <taxon>Malvoideae</taxon>
        <taxon>Hibiscus</taxon>
    </lineage>
</organism>
<feature type="region of interest" description="Disordered" evidence="1">
    <location>
        <begin position="38"/>
        <end position="57"/>
    </location>
</feature>
<name>A0ABR2G1D7_9ROSI</name>
<keyword evidence="3" id="KW-1185">Reference proteome</keyword>
<protein>
    <submittedName>
        <fullName evidence="2">Uncharacterized protein</fullName>
    </submittedName>
</protein>
<feature type="compositionally biased region" description="Basic and acidic residues" evidence="1">
    <location>
        <begin position="48"/>
        <end position="57"/>
    </location>
</feature>
<evidence type="ECO:0000313" key="3">
    <source>
        <dbReference type="Proteomes" id="UP001472677"/>
    </source>
</evidence>
<gene>
    <name evidence="2" type="ORF">V6N12_044959</name>
</gene>
<evidence type="ECO:0000256" key="1">
    <source>
        <dbReference type="SAM" id="MobiDB-lite"/>
    </source>
</evidence>
<dbReference type="EMBL" id="JBBPBM010000003">
    <property type="protein sequence ID" value="KAK8592866.1"/>
    <property type="molecule type" value="Genomic_DNA"/>
</dbReference>
<reference evidence="2 3" key="1">
    <citation type="journal article" date="2024" name="G3 (Bethesda)">
        <title>Genome assembly of Hibiscus sabdariffa L. provides insights into metabolisms of medicinal natural products.</title>
        <authorList>
            <person name="Kim T."/>
        </authorList>
    </citation>
    <scope>NUCLEOTIDE SEQUENCE [LARGE SCALE GENOMIC DNA]</scope>
    <source>
        <strain evidence="2">TK-2024</strain>
        <tissue evidence="2">Old leaves</tissue>
    </source>
</reference>